<comment type="caution">
    <text evidence="1">The sequence shown here is derived from an EMBL/GenBank/DDBJ whole genome shotgun (WGS) entry which is preliminary data.</text>
</comment>
<name>A0ACB9L1T6_9MYRT</name>
<dbReference type="Proteomes" id="UP001057402">
    <property type="component" value="Chromosome 12"/>
</dbReference>
<gene>
    <name evidence="1" type="ORF">MLD38_038968</name>
</gene>
<organism evidence="1 2">
    <name type="scientific">Melastoma candidum</name>
    <dbReference type="NCBI Taxonomy" id="119954"/>
    <lineage>
        <taxon>Eukaryota</taxon>
        <taxon>Viridiplantae</taxon>
        <taxon>Streptophyta</taxon>
        <taxon>Embryophyta</taxon>
        <taxon>Tracheophyta</taxon>
        <taxon>Spermatophyta</taxon>
        <taxon>Magnoliopsida</taxon>
        <taxon>eudicotyledons</taxon>
        <taxon>Gunneridae</taxon>
        <taxon>Pentapetalae</taxon>
        <taxon>rosids</taxon>
        <taxon>malvids</taxon>
        <taxon>Myrtales</taxon>
        <taxon>Melastomataceae</taxon>
        <taxon>Melastomatoideae</taxon>
        <taxon>Melastomateae</taxon>
        <taxon>Melastoma</taxon>
    </lineage>
</organism>
<protein>
    <submittedName>
        <fullName evidence="1">Uncharacterized protein</fullName>
    </submittedName>
</protein>
<reference evidence="2" key="1">
    <citation type="journal article" date="2023" name="Front. Plant Sci.">
        <title>Chromosomal-level genome assembly of Melastoma candidum provides insights into trichome evolution.</title>
        <authorList>
            <person name="Zhong Y."/>
            <person name="Wu W."/>
            <person name="Sun C."/>
            <person name="Zou P."/>
            <person name="Liu Y."/>
            <person name="Dai S."/>
            <person name="Zhou R."/>
        </authorList>
    </citation>
    <scope>NUCLEOTIDE SEQUENCE [LARGE SCALE GENOMIC DNA]</scope>
</reference>
<evidence type="ECO:0000313" key="2">
    <source>
        <dbReference type="Proteomes" id="UP001057402"/>
    </source>
</evidence>
<dbReference type="EMBL" id="CM042891">
    <property type="protein sequence ID" value="KAI4303322.1"/>
    <property type="molecule type" value="Genomic_DNA"/>
</dbReference>
<evidence type="ECO:0000313" key="1">
    <source>
        <dbReference type="EMBL" id="KAI4303322.1"/>
    </source>
</evidence>
<accession>A0ACB9L1T6</accession>
<keyword evidence="2" id="KW-1185">Reference proteome</keyword>
<proteinExistence type="predicted"/>
<sequence>MSDQTLFCPSSSSPFGLPREPLLSRSPGENHSPSLDTLQEPGLLGGTQSLPSLDLLEEPTSSMPAVEGSPGGNPIPSFDFIQEPTSPMLVDDVYPEENPGPSFDLFQEPSSSLVAEGKPSSLDRHGENTRFRDASVPSLLFPEHQPSGVGAGLHNLGFTCFLNAVLQCLTHTVPLTDGLLNSFHTKNICDREKEGFCVLCSLRDHVELSLAFSGRVVSPHLLVNNINYISSDFLRYQQEDAHELQHALLDKLERCCIPSKTADENVPPESNLVDQVFGGRLISKLICCNCGHCSCTYEPLVDLSLEIGDVDTISAALDSFTHVEKIEDADAKFSCSSCNEEVSMEKQLLLDKAPSVAALHLKRFKNDGYLVEKIDKHVEFPLELDLQPYISCSSKDLDLKYQLYAIVVHVGRSPTSGHYFSFVRSSPETWFRFDDSEVCRVQEEFVLSQGAYILYYAREGIPWFSSLMEKIKPELPQISLNVSPKSVLEDIETAFPSSPDVDVIESPKCREFIHTTVEVPRSAYLEDINCNYNSLSEVRHLPGWTSRSSCQLGHDEVGTVAKLDSFLDSARRNFPGTATATDNDTTKPANDDIFGSLTPSRSPSPASPYIYIRKRQGGSKDNGRPNPPQCKRQLNKMLEDPERKEAIKFASKSMHSSRGSRLVSALLGSIKASDVQKSGLVNRGM</sequence>